<sequence length="51" mass="5117">MVVVCHSGARAAPAAATLQDMGFGGVAVLDGGLTAWQDAGFPVTEHEYAGI</sequence>
<dbReference type="Proteomes" id="UP001500945">
    <property type="component" value="Unassembled WGS sequence"/>
</dbReference>
<dbReference type="SUPFAM" id="SSF52821">
    <property type="entry name" value="Rhodanese/Cell cycle control phosphatase"/>
    <property type="match status" value="1"/>
</dbReference>
<gene>
    <name evidence="2" type="ORF">GCM10023168_25080</name>
</gene>
<keyword evidence="3" id="KW-1185">Reference proteome</keyword>
<accession>A0ABP8KJS8</accession>
<dbReference type="EMBL" id="BAABGM010000015">
    <property type="protein sequence ID" value="GAA4408145.1"/>
    <property type="molecule type" value="Genomic_DNA"/>
</dbReference>
<proteinExistence type="predicted"/>
<dbReference type="InterPro" id="IPR001763">
    <property type="entry name" value="Rhodanese-like_dom"/>
</dbReference>
<dbReference type="Pfam" id="PF00581">
    <property type="entry name" value="Rhodanese"/>
    <property type="match status" value="1"/>
</dbReference>
<protein>
    <recommendedName>
        <fullName evidence="1">Rhodanese domain-containing protein</fullName>
    </recommendedName>
</protein>
<dbReference type="InterPro" id="IPR036873">
    <property type="entry name" value="Rhodanese-like_dom_sf"/>
</dbReference>
<dbReference type="PROSITE" id="PS50206">
    <property type="entry name" value="RHODANESE_3"/>
    <property type="match status" value="1"/>
</dbReference>
<evidence type="ECO:0000259" key="1">
    <source>
        <dbReference type="PROSITE" id="PS50206"/>
    </source>
</evidence>
<evidence type="ECO:0000313" key="2">
    <source>
        <dbReference type="EMBL" id="GAA4408145.1"/>
    </source>
</evidence>
<comment type="caution">
    <text evidence="2">The sequence shown here is derived from an EMBL/GenBank/DDBJ whole genome shotgun (WGS) entry which is preliminary data.</text>
</comment>
<name>A0ABP8KJS8_9MICO</name>
<dbReference type="Gene3D" id="3.40.250.10">
    <property type="entry name" value="Rhodanese-like domain"/>
    <property type="match status" value="1"/>
</dbReference>
<reference evidence="3" key="1">
    <citation type="journal article" date="2019" name="Int. J. Syst. Evol. Microbiol.">
        <title>The Global Catalogue of Microorganisms (GCM) 10K type strain sequencing project: providing services to taxonomists for standard genome sequencing and annotation.</title>
        <authorList>
            <consortium name="The Broad Institute Genomics Platform"/>
            <consortium name="The Broad Institute Genome Sequencing Center for Infectious Disease"/>
            <person name="Wu L."/>
            <person name="Ma J."/>
        </authorList>
    </citation>
    <scope>NUCLEOTIDE SEQUENCE [LARGE SCALE GENOMIC DNA]</scope>
    <source>
        <strain evidence="3">JCM 17809</strain>
    </source>
</reference>
<organism evidence="2 3">
    <name type="scientific">Fodinibacter luteus</name>
    <dbReference type="NCBI Taxonomy" id="552064"/>
    <lineage>
        <taxon>Bacteria</taxon>
        <taxon>Bacillati</taxon>
        <taxon>Actinomycetota</taxon>
        <taxon>Actinomycetes</taxon>
        <taxon>Micrococcales</taxon>
        <taxon>Intrasporangiaceae</taxon>
        <taxon>Fodinibacter (ex Wang et al. 2009)</taxon>
    </lineage>
</organism>
<feature type="domain" description="Rhodanese" evidence="1">
    <location>
        <begin position="2"/>
        <end position="45"/>
    </location>
</feature>
<evidence type="ECO:0000313" key="3">
    <source>
        <dbReference type="Proteomes" id="UP001500945"/>
    </source>
</evidence>